<sequence length="363" mass="41418">MMRYTKYKILGGIAGLSLAVASCNDIYNLPEEKDFISTNLTYTTKILEPTLGRTTFFNPLSADNSTRPLTFEITNPRYGDGRPATDFLQTAPTYEWIDEYTGLETSLEEIESKRRLVEKPIFEVDEGGRFILWASGTNETVAPRPSDTTLLTQDIRFFDLKLSNSGGVRYIRDFQLIPWREIPYLPSTDINPYTGGVAPDPVNPLDSRKRAYITPSRMSNVIGELTNVPLVNNNDKKDLVVYIRPFEGGNGNTLRFVVLDKDEQPINPEMFNETRWDQMIHGFNRRMTGEYVEYDVAYPIPVVDINTAYSSGNRARANISYSRVGWGGVRTTATFGLDFKIFKKGDWEIVFHFRNDNPKFDNE</sequence>
<dbReference type="PROSITE" id="PS51257">
    <property type="entry name" value="PROKAR_LIPOPROTEIN"/>
    <property type="match status" value="1"/>
</dbReference>
<proteinExistence type="predicted"/>
<accession>A0A2S9JS91</accession>
<dbReference type="Proteomes" id="UP000238642">
    <property type="component" value="Unassembled WGS sequence"/>
</dbReference>
<dbReference type="AlphaFoldDB" id="A0A2S9JS91"/>
<name>A0A2S9JS91_9SPHI</name>
<dbReference type="InterPro" id="IPR032173">
    <property type="entry name" value="DUF5007"/>
</dbReference>
<protein>
    <submittedName>
        <fullName evidence="1">DUF5007 domain-containing protein</fullName>
    </submittedName>
</protein>
<gene>
    <name evidence="1" type="ORF">C5749_02515</name>
</gene>
<evidence type="ECO:0000313" key="1">
    <source>
        <dbReference type="EMBL" id="PRD56167.1"/>
    </source>
</evidence>
<dbReference type="RefSeq" id="WP_105722712.1">
    <property type="nucleotide sequence ID" value="NZ_PVBS01000001.1"/>
</dbReference>
<comment type="caution">
    <text evidence="1">The sequence shown here is derived from an EMBL/GenBank/DDBJ whole genome shotgun (WGS) entry which is preliminary data.</text>
</comment>
<evidence type="ECO:0000313" key="2">
    <source>
        <dbReference type="Proteomes" id="UP000238642"/>
    </source>
</evidence>
<reference evidence="1 2" key="1">
    <citation type="submission" date="2018-02" db="EMBL/GenBank/DDBJ databases">
        <title>The draft genome of Sphingobacterium gobiense H7.</title>
        <authorList>
            <person name="Li L."/>
            <person name="Liu L."/>
            <person name="Zhang X."/>
            <person name="Wang T."/>
            <person name="Liang L."/>
        </authorList>
    </citation>
    <scope>NUCLEOTIDE SEQUENCE [LARGE SCALE GENOMIC DNA]</scope>
    <source>
        <strain evidence="1 2">ACCC 05757</strain>
    </source>
</reference>
<dbReference type="EMBL" id="PVBS01000001">
    <property type="protein sequence ID" value="PRD56167.1"/>
    <property type="molecule type" value="Genomic_DNA"/>
</dbReference>
<organism evidence="1 2">
    <name type="scientific">Sphingobacterium gobiense</name>
    <dbReference type="NCBI Taxonomy" id="1382456"/>
    <lineage>
        <taxon>Bacteria</taxon>
        <taxon>Pseudomonadati</taxon>
        <taxon>Bacteroidota</taxon>
        <taxon>Sphingobacteriia</taxon>
        <taxon>Sphingobacteriales</taxon>
        <taxon>Sphingobacteriaceae</taxon>
        <taxon>Sphingobacterium</taxon>
    </lineage>
</organism>
<keyword evidence="2" id="KW-1185">Reference proteome</keyword>
<dbReference type="OrthoDB" id="737630at2"/>
<dbReference type="Pfam" id="PF16398">
    <property type="entry name" value="DUF5007"/>
    <property type="match status" value="1"/>
</dbReference>